<dbReference type="InterPro" id="IPR035986">
    <property type="entry name" value="PKD_dom_sf"/>
</dbReference>
<gene>
    <name evidence="3" type="ORF">SAMN04488567_3542</name>
</gene>
<reference evidence="4" key="1">
    <citation type="submission" date="2016-10" db="EMBL/GenBank/DDBJ databases">
        <authorList>
            <person name="Varghese N."/>
            <person name="Submissions S."/>
        </authorList>
    </citation>
    <scope>NUCLEOTIDE SEQUENCE [LARGE SCALE GENOMIC DNA]</scope>
    <source>
        <strain evidence="4">DSM 21424</strain>
    </source>
</reference>
<dbReference type="Gene3D" id="2.60.40.10">
    <property type="entry name" value="Immunoglobulins"/>
    <property type="match status" value="1"/>
</dbReference>
<feature type="region of interest" description="Disordered" evidence="1">
    <location>
        <begin position="792"/>
        <end position="854"/>
    </location>
</feature>
<dbReference type="SUPFAM" id="SSF49299">
    <property type="entry name" value="PKD domain"/>
    <property type="match status" value="1"/>
</dbReference>
<dbReference type="Pfam" id="PF18911">
    <property type="entry name" value="PKD_4"/>
    <property type="match status" value="1"/>
</dbReference>
<dbReference type="SUPFAM" id="SSF51126">
    <property type="entry name" value="Pectin lyase-like"/>
    <property type="match status" value="1"/>
</dbReference>
<dbReference type="InterPro" id="IPR012334">
    <property type="entry name" value="Pectin_lyas_fold"/>
</dbReference>
<feature type="domain" description="PKD" evidence="2">
    <location>
        <begin position="583"/>
        <end position="638"/>
    </location>
</feature>
<dbReference type="EMBL" id="FNAT01000008">
    <property type="protein sequence ID" value="SDF16691.1"/>
    <property type="molecule type" value="Genomic_DNA"/>
</dbReference>
<dbReference type="Proteomes" id="UP000198922">
    <property type="component" value="Unassembled WGS sequence"/>
</dbReference>
<dbReference type="InterPro" id="IPR013783">
    <property type="entry name" value="Ig-like_fold"/>
</dbReference>
<dbReference type="InterPro" id="IPR039448">
    <property type="entry name" value="Beta_helix"/>
</dbReference>
<dbReference type="OrthoDB" id="3938151at2"/>
<keyword evidence="4" id="KW-1185">Reference proteome</keyword>
<name>A0A1G7IVJ3_9RHOB</name>
<proteinExistence type="predicted"/>
<evidence type="ECO:0000313" key="4">
    <source>
        <dbReference type="Proteomes" id="UP000198922"/>
    </source>
</evidence>
<dbReference type="STRING" id="521013.SAMN04488567_3542"/>
<dbReference type="GO" id="GO:0030246">
    <property type="term" value="F:carbohydrate binding"/>
    <property type="evidence" value="ECO:0007669"/>
    <property type="project" value="UniProtKB-KW"/>
</dbReference>
<dbReference type="RefSeq" id="WP_090114174.1">
    <property type="nucleotide sequence ID" value="NZ_FNAT01000008.1"/>
</dbReference>
<dbReference type="Gene3D" id="2.160.20.10">
    <property type="entry name" value="Single-stranded right-handed beta-helix, Pectin lyase-like"/>
    <property type="match status" value="1"/>
</dbReference>
<dbReference type="Gene3D" id="2.60.120.200">
    <property type="match status" value="2"/>
</dbReference>
<evidence type="ECO:0000259" key="2">
    <source>
        <dbReference type="PROSITE" id="PS50093"/>
    </source>
</evidence>
<dbReference type="AlphaFoldDB" id="A0A1G7IVJ3"/>
<keyword evidence="3" id="KW-0430">Lectin</keyword>
<dbReference type="InterPro" id="IPR006626">
    <property type="entry name" value="PbH1"/>
</dbReference>
<dbReference type="InterPro" id="IPR011050">
    <property type="entry name" value="Pectin_lyase_fold/virulence"/>
</dbReference>
<dbReference type="PROSITE" id="PS50093">
    <property type="entry name" value="PKD"/>
    <property type="match status" value="1"/>
</dbReference>
<evidence type="ECO:0000313" key="3">
    <source>
        <dbReference type="EMBL" id="SDF16691.1"/>
    </source>
</evidence>
<organism evidence="3 4">
    <name type="scientific">Limimaricola pyoseonensis</name>
    <dbReference type="NCBI Taxonomy" id="521013"/>
    <lineage>
        <taxon>Bacteria</taxon>
        <taxon>Pseudomonadati</taxon>
        <taxon>Pseudomonadota</taxon>
        <taxon>Alphaproteobacteria</taxon>
        <taxon>Rhodobacterales</taxon>
        <taxon>Paracoccaceae</taxon>
        <taxon>Limimaricola</taxon>
    </lineage>
</organism>
<evidence type="ECO:0000256" key="1">
    <source>
        <dbReference type="SAM" id="MobiDB-lite"/>
    </source>
</evidence>
<sequence>MTLPTTVYTAAALQEALATAAPGARIELAGGAFGILELARPGAPFPAGVTIAAADPFDPPRFTGVVLERVEGVVLEGLAVDWPALAAGPEIRLVEADGITLRGTAPQLQAAFADHSGVTVEPAAPDAAAPRAGHGPREADAASFTPLAEPQPAPAGAIRIEDAEGLARALAAAQGGEVLLLEGGQYGRLALQHGRMGQNAEFASEVVIRSADPDDPAVFDAVTLRGAANLSLEGVVVDYVYSPGDPHWTRAVSITDSRDIAIRDSVIDGDLARGTGSPADGLATGGGVQVRGAQRVTLEGNDIARFRTGVTLEESADLVMRGNALHHMRNDALDVHQVTGLLVEDNVFRDTFGLPGWTEHRDMIQVWTTGTTAPSRDVTIRGNLFDIGEGGFTQTIFMRNELVDKGLAGREMFYRDFVIEENVILNNHMHGINVGEIDGLLIRNNTLLETRGGPQSEPFEGALGRPSIGVAEDALNVVITGNATGGLRGFSGQPSWQVGGNAVLQPDDPSAPGFYGDSFVASTLGEAGLAVLPGGLVDRLGVGAAAEAPQGLVARFHVTAEPGEAALRVFDARHSLLDGAPPPAGTRYEWSFGDGSRAEGMVLRHAYAEGGAHDVVLTLRLPDGRRAEAGLPVEIAAPELWSFAEAGRGALDLGRGVALEVARAEVAPMLTAEEYEIAFAVAGRGAGELFRLQGSFSAQIDRSGRLVFRASDAAGEETRLVSGPGLADGARHEVALRYEAGRLELWVDGARAAAEEAGPLARDGAHDLTFGHPWGGANFDGRITGFALTQNASDFPERPETEVITPGAPAPETPETPATPPQSGTQPDPVPSPGIEPGMEPAPGSGPAPQPLPDLDEAALDALLLDFAAGRGFTAHGDAGPVDLGGPVAADGMALAPTGTAARVALEHVDDILGADSFAIDLAFTGEGHGDLFRRQGSLVVVVDSHGELRVRATSDDGTVTVLESEDAPVDDGLRHEMALRFDAGRLTLWLDGVLEDEARMDPLSQNGRHDLTFGHSWGGRNFDAVIDAFAIRSEAPAYAHAAHADEATEALLLCEMGCLAQAVPEQFFPLG</sequence>
<dbReference type="SUPFAM" id="SSF49899">
    <property type="entry name" value="Concanavalin A-like lectins/glucanases"/>
    <property type="match status" value="2"/>
</dbReference>
<dbReference type="SMART" id="SM00710">
    <property type="entry name" value="PbH1"/>
    <property type="match status" value="4"/>
</dbReference>
<dbReference type="Pfam" id="PF13229">
    <property type="entry name" value="Beta_helix"/>
    <property type="match status" value="1"/>
</dbReference>
<protein>
    <submittedName>
        <fullName evidence="3">Concanavalin A-like lectin/glucanases superfamily protein</fullName>
    </submittedName>
</protein>
<feature type="compositionally biased region" description="Pro residues" evidence="1">
    <location>
        <begin position="808"/>
        <end position="820"/>
    </location>
</feature>
<accession>A0A1G7IVJ3</accession>
<dbReference type="InterPro" id="IPR000601">
    <property type="entry name" value="PKD_dom"/>
</dbReference>
<dbReference type="InterPro" id="IPR013320">
    <property type="entry name" value="ConA-like_dom_sf"/>
</dbReference>
<dbReference type="Pfam" id="PF13385">
    <property type="entry name" value="Laminin_G_3"/>
    <property type="match status" value="2"/>
</dbReference>